<dbReference type="Proteomes" id="UP000075635">
    <property type="component" value="Unassembled WGS sequence"/>
</dbReference>
<feature type="signal peptide" evidence="1">
    <location>
        <begin position="1"/>
        <end position="20"/>
    </location>
</feature>
<feature type="chain" id="PRO_5007567766" description="Secreted protein" evidence="1">
    <location>
        <begin position="21"/>
        <end position="202"/>
    </location>
</feature>
<evidence type="ECO:0000313" key="2">
    <source>
        <dbReference type="EMBL" id="KYF75997.1"/>
    </source>
</evidence>
<dbReference type="EMBL" id="JEMB01003063">
    <property type="protein sequence ID" value="KYF75997.1"/>
    <property type="molecule type" value="Genomic_DNA"/>
</dbReference>
<evidence type="ECO:0008006" key="4">
    <source>
        <dbReference type="Google" id="ProtNLM"/>
    </source>
</evidence>
<evidence type="ECO:0000256" key="1">
    <source>
        <dbReference type="SAM" id="SignalP"/>
    </source>
</evidence>
<dbReference type="AlphaFoldDB" id="A0A150R6X6"/>
<protein>
    <recommendedName>
        <fullName evidence="4">Secreted protein</fullName>
    </recommendedName>
</protein>
<dbReference type="PROSITE" id="PS51257">
    <property type="entry name" value="PROKAR_LIPOPROTEIN"/>
    <property type="match status" value="1"/>
</dbReference>
<organism evidence="2 3">
    <name type="scientific">Sorangium cellulosum</name>
    <name type="common">Polyangium cellulosum</name>
    <dbReference type="NCBI Taxonomy" id="56"/>
    <lineage>
        <taxon>Bacteria</taxon>
        <taxon>Pseudomonadati</taxon>
        <taxon>Myxococcota</taxon>
        <taxon>Polyangia</taxon>
        <taxon>Polyangiales</taxon>
        <taxon>Polyangiaceae</taxon>
        <taxon>Sorangium</taxon>
    </lineage>
</organism>
<name>A0A150R6X6_SORCE</name>
<evidence type="ECO:0000313" key="3">
    <source>
        <dbReference type="Proteomes" id="UP000075635"/>
    </source>
</evidence>
<gene>
    <name evidence="2" type="ORF">BE17_19290</name>
</gene>
<keyword evidence="1" id="KW-0732">Signal</keyword>
<proteinExistence type="predicted"/>
<accession>A0A150R6X6</accession>
<comment type="caution">
    <text evidence="2">The sequence shown here is derived from an EMBL/GenBank/DDBJ whole genome shotgun (WGS) entry which is preliminary data.</text>
</comment>
<reference evidence="2 3" key="1">
    <citation type="submission" date="2014-02" db="EMBL/GenBank/DDBJ databases">
        <title>The small core and large imbalanced accessory genome model reveals a collaborative survival strategy of Sorangium cellulosum strains in nature.</title>
        <authorList>
            <person name="Han K."/>
            <person name="Peng R."/>
            <person name="Blom J."/>
            <person name="Li Y.-Z."/>
        </authorList>
    </citation>
    <scope>NUCLEOTIDE SEQUENCE [LARGE SCALE GENOMIC DNA]</scope>
    <source>
        <strain evidence="2 3">So0011-07</strain>
    </source>
</reference>
<sequence length="202" mass="21421">MMRALIASLTVSLLAGCAVAPVDEAAEEDLVAADATAEQPASSAALIDTTAAEAEGAAVAYSSTVTFNAETPFYIPPRVGGDSDFSGNGPSVYLITGLHLINGNEVWASVHIDAIETKSDWTHAEGTGWFHLYTAPREITAIFAQPFLEHKYVDTDHDRDIFGFPAGYLVSRLEYVGDTKGNEAGSRTGVKVVFQPITVGLL</sequence>